<gene>
    <name evidence="3" type="ORF">DFH08DRAFT_872099</name>
</gene>
<dbReference type="EMBL" id="JARIHO010000023">
    <property type="protein sequence ID" value="KAJ7343222.1"/>
    <property type="molecule type" value="Genomic_DNA"/>
</dbReference>
<keyword evidence="4" id="KW-1185">Reference proteome</keyword>
<comment type="caution">
    <text evidence="3">The sequence shown here is derived from an EMBL/GenBank/DDBJ whole genome shotgun (WGS) entry which is preliminary data.</text>
</comment>
<proteinExistence type="predicted"/>
<accession>A0AAD6ZWW9</accession>
<dbReference type="Gene3D" id="3.40.50.1820">
    <property type="entry name" value="alpha/beta hydrolase"/>
    <property type="match status" value="1"/>
</dbReference>
<evidence type="ECO:0000259" key="2">
    <source>
        <dbReference type="Pfam" id="PF00561"/>
    </source>
</evidence>
<protein>
    <submittedName>
        <fullName evidence="3">Alpha/beta hydrolase family-domain-containing protein</fullName>
    </submittedName>
</protein>
<dbReference type="Pfam" id="PF00561">
    <property type="entry name" value="Abhydrolase_1"/>
    <property type="match status" value="1"/>
</dbReference>
<dbReference type="InterPro" id="IPR000073">
    <property type="entry name" value="AB_hydrolase_1"/>
</dbReference>
<evidence type="ECO:0000313" key="3">
    <source>
        <dbReference type="EMBL" id="KAJ7343222.1"/>
    </source>
</evidence>
<dbReference type="InterPro" id="IPR029058">
    <property type="entry name" value="AB_hydrolase_fold"/>
</dbReference>
<feature type="domain" description="AB hydrolase-1" evidence="2">
    <location>
        <begin position="248"/>
        <end position="313"/>
    </location>
</feature>
<sequence length="455" mass="49750">MRGFLSLRPLSRPMSSFSYPPPRSPRSTTGVAHAPLLPIYPPPALNITNAAVVSRSFPDSRYILSTHIVPAAHLRSTPLPESPPPAAAPDTASKPERRAINAERIAWVKAQAQRQRGRHERVLWSAVNRYVRKDATDGDGVTLFLAHANGFPKETWEPAILDLLAIPNGPVIGEIWAWEATHHGASYLLNSGLPFTACNWADDARDVLNFLLHFLPSGISSSDLPTYLPRVAPEESALRKVRGFSERRLFAVGHSFGGCCSTWAALTHPRLFTALTLVDPVISRFGTPNHDLAMSGPSLMEGAVARRDSWPSREDAHKALAANPFFAAWDPRVLDAYVAHGLVAGPSGSVRLAMPPLQEALAFEATMTGAPVWDLLPTLDERIPLRWVLPGRPGEPEIGGPNATQERVWRRPANSTNIRIAQAGHLVVQQAPRELAREIAGMIEGKFTQQLRAKL</sequence>
<evidence type="ECO:0000313" key="4">
    <source>
        <dbReference type="Proteomes" id="UP001218218"/>
    </source>
</evidence>
<dbReference type="GO" id="GO:0016787">
    <property type="term" value="F:hydrolase activity"/>
    <property type="evidence" value="ECO:0007669"/>
    <property type="project" value="UniProtKB-KW"/>
</dbReference>
<reference evidence="3" key="1">
    <citation type="submission" date="2023-03" db="EMBL/GenBank/DDBJ databases">
        <title>Massive genome expansion in bonnet fungi (Mycena s.s.) driven by repeated elements and novel gene families across ecological guilds.</title>
        <authorList>
            <consortium name="Lawrence Berkeley National Laboratory"/>
            <person name="Harder C.B."/>
            <person name="Miyauchi S."/>
            <person name="Viragh M."/>
            <person name="Kuo A."/>
            <person name="Thoen E."/>
            <person name="Andreopoulos B."/>
            <person name="Lu D."/>
            <person name="Skrede I."/>
            <person name="Drula E."/>
            <person name="Henrissat B."/>
            <person name="Morin E."/>
            <person name="Kohler A."/>
            <person name="Barry K."/>
            <person name="LaButti K."/>
            <person name="Morin E."/>
            <person name="Salamov A."/>
            <person name="Lipzen A."/>
            <person name="Mereny Z."/>
            <person name="Hegedus B."/>
            <person name="Baldrian P."/>
            <person name="Stursova M."/>
            <person name="Weitz H."/>
            <person name="Taylor A."/>
            <person name="Grigoriev I.V."/>
            <person name="Nagy L.G."/>
            <person name="Martin F."/>
            <person name="Kauserud H."/>
        </authorList>
    </citation>
    <scope>NUCLEOTIDE SEQUENCE</scope>
    <source>
        <strain evidence="3">CBHHK002</strain>
    </source>
</reference>
<feature type="region of interest" description="Disordered" evidence="1">
    <location>
        <begin position="74"/>
        <end position="95"/>
    </location>
</feature>
<name>A0AAD6ZWW9_9AGAR</name>
<organism evidence="3 4">
    <name type="scientific">Mycena albidolilacea</name>
    <dbReference type="NCBI Taxonomy" id="1033008"/>
    <lineage>
        <taxon>Eukaryota</taxon>
        <taxon>Fungi</taxon>
        <taxon>Dikarya</taxon>
        <taxon>Basidiomycota</taxon>
        <taxon>Agaricomycotina</taxon>
        <taxon>Agaricomycetes</taxon>
        <taxon>Agaricomycetidae</taxon>
        <taxon>Agaricales</taxon>
        <taxon>Marasmiineae</taxon>
        <taxon>Mycenaceae</taxon>
        <taxon>Mycena</taxon>
    </lineage>
</organism>
<dbReference type="SUPFAM" id="SSF53474">
    <property type="entry name" value="alpha/beta-Hydrolases"/>
    <property type="match status" value="1"/>
</dbReference>
<dbReference type="AlphaFoldDB" id="A0AAD6ZWW9"/>
<dbReference type="Proteomes" id="UP001218218">
    <property type="component" value="Unassembled WGS sequence"/>
</dbReference>
<evidence type="ECO:0000256" key="1">
    <source>
        <dbReference type="SAM" id="MobiDB-lite"/>
    </source>
</evidence>
<keyword evidence="3" id="KW-0378">Hydrolase</keyword>